<reference evidence="1" key="1">
    <citation type="journal article" date="2014" name="Front. Microbiol.">
        <title>High frequency of phylogenetically diverse reductive dehalogenase-homologous genes in deep subseafloor sedimentary metagenomes.</title>
        <authorList>
            <person name="Kawai M."/>
            <person name="Futagami T."/>
            <person name="Toyoda A."/>
            <person name="Takaki Y."/>
            <person name="Nishi S."/>
            <person name="Hori S."/>
            <person name="Arai W."/>
            <person name="Tsubouchi T."/>
            <person name="Morono Y."/>
            <person name="Uchiyama I."/>
            <person name="Ito T."/>
            <person name="Fujiyama A."/>
            <person name="Inagaki F."/>
            <person name="Takami H."/>
        </authorList>
    </citation>
    <scope>NUCLEOTIDE SEQUENCE</scope>
    <source>
        <strain evidence="1">Expedition CK06-06</strain>
    </source>
</reference>
<protein>
    <submittedName>
        <fullName evidence="1">Uncharacterized protein</fullName>
    </submittedName>
</protein>
<evidence type="ECO:0000313" key="1">
    <source>
        <dbReference type="EMBL" id="GAG87569.1"/>
    </source>
</evidence>
<dbReference type="AlphaFoldDB" id="X1AWU7"/>
<name>X1AWU7_9ZZZZ</name>
<organism evidence="1">
    <name type="scientific">marine sediment metagenome</name>
    <dbReference type="NCBI Taxonomy" id="412755"/>
    <lineage>
        <taxon>unclassified sequences</taxon>
        <taxon>metagenomes</taxon>
        <taxon>ecological metagenomes</taxon>
    </lineage>
</organism>
<proteinExistence type="predicted"/>
<dbReference type="EMBL" id="BART01011637">
    <property type="protein sequence ID" value="GAG87569.1"/>
    <property type="molecule type" value="Genomic_DNA"/>
</dbReference>
<sequence>MLMRTMIFSICFALIGLHNAFSQITFPTPRDAGKLMNTKTLVVLEDNIFSSFNSHIKTVVNEFWDITEFEFISAKEFNEKRRDEQYSFLVPIQTSFQKDKSNAQWVFLNLLLGAKTKAIAGMPEFCSIPLYVISEEEEEYGYYLPLIIQFIQKRVAQIIENPDVESLENLTYYNKNIPFGIEASFFAIRRIF</sequence>
<gene>
    <name evidence="1" type="ORF">S01H4_24693</name>
</gene>
<comment type="caution">
    <text evidence="1">The sequence shown here is derived from an EMBL/GenBank/DDBJ whole genome shotgun (WGS) entry which is preliminary data.</text>
</comment>
<accession>X1AWU7</accession>